<evidence type="ECO:0000313" key="3">
    <source>
        <dbReference type="Proteomes" id="UP000515377"/>
    </source>
</evidence>
<name>A0A9X7UDI3_SPHYA</name>
<protein>
    <submittedName>
        <fullName evidence="2">Uncharacterized protein</fullName>
    </submittedName>
</protein>
<dbReference type="AlphaFoldDB" id="A0A9X7UDI3"/>
<dbReference type="EMBL" id="CP060122">
    <property type="protein sequence ID" value="QNG45337.1"/>
    <property type="molecule type" value="Genomic_DNA"/>
</dbReference>
<accession>A0A9X7UDI3</accession>
<sequence length="334" mass="37431">MATTENRKPAPFVPGPDRPPELPTEDVHRLVEESVAKLSAPRIANAGRNAFELLRKAWRLHPVDSNMSLFCAITAEEEAATAVIRALQHREYPLVDQLRVSNHAHKAALWPLIQALQDMAIDKNMAMPNMQLRTEGEPRVDFRVNVGDRGALDEPMWATPDEPFNFVLNTDYNGPFAVHNFAREFRAIAKAGRKGSIFEHIKAEGNLRNRILYASDEGIPGVEFADDAILTRRRRVTALIVVTIAIMQTSQHQHFLVQCLDVLVRIVAKYGGKPTQLPTIEPHRRRMVVADQPDGTRRVSLEYGFNRLGFSQSGAPDGHGGWRWSGPTLDDEAK</sequence>
<proteinExistence type="predicted"/>
<feature type="region of interest" description="Disordered" evidence="1">
    <location>
        <begin position="1"/>
        <end position="23"/>
    </location>
</feature>
<organism evidence="2 3">
    <name type="scientific">Sphingobium yanoikuyae</name>
    <name type="common">Sphingomonas yanoikuyae</name>
    <dbReference type="NCBI Taxonomy" id="13690"/>
    <lineage>
        <taxon>Bacteria</taxon>
        <taxon>Pseudomonadati</taxon>
        <taxon>Pseudomonadota</taxon>
        <taxon>Alphaproteobacteria</taxon>
        <taxon>Sphingomonadales</taxon>
        <taxon>Sphingomonadaceae</taxon>
        <taxon>Sphingobium</taxon>
    </lineage>
</organism>
<evidence type="ECO:0000313" key="2">
    <source>
        <dbReference type="EMBL" id="QNG45337.1"/>
    </source>
</evidence>
<reference evidence="2 3" key="1">
    <citation type="submission" date="2020-07" db="EMBL/GenBank/DDBJ databases">
        <title>Whole genome sequence of Sphingobium yanoikuyae A3.</title>
        <authorList>
            <person name="Han S.-S."/>
        </authorList>
    </citation>
    <scope>NUCLEOTIDE SEQUENCE [LARGE SCALE GENOMIC DNA]</scope>
    <source>
        <strain evidence="2 3">A3</strain>
    </source>
</reference>
<evidence type="ECO:0000256" key="1">
    <source>
        <dbReference type="SAM" id="MobiDB-lite"/>
    </source>
</evidence>
<gene>
    <name evidence="2" type="ORF">H3V42_26630</name>
</gene>
<feature type="region of interest" description="Disordered" evidence="1">
    <location>
        <begin position="312"/>
        <end position="334"/>
    </location>
</feature>
<dbReference type="Proteomes" id="UP000515377">
    <property type="component" value="Chromosome"/>
</dbReference>